<dbReference type="Gramene" id="PSS26308">
    <property type="protein sequence ID" value="PSS26308"/>
    <property type="gene ID" value="CEY00_Acc07604"/>
</dbReference>
<feature type="compositionally biased region" description="Basic and acidic residues" evidence="1">
    <location>
        <begin position="106"/>
        <end position="130"/>
    </location>
</feature>
<feature type="compositionally biased region" description="Basic and acidic residues" evidence="1">
    <location>
        <begin position="214"/>
        <end position="251"/>
    </location>
</feature>
<dbReference type="STRING" id="1590841.A0A2R6RCP6"/>
<reference evidence="3" key="2">
    <citation type="journal article" date="2018" name="BMC Genomics">
        <title>A manually annotated Actinidia chinensis var. chinensis (kiwifruit) genome highlights the challenges associated with draft genomes and gene prediction in plants.</title>
        <authorList>
            <person name="Pilkington S.M."/>
            <person name="Crowhurst R."/>
            <person name="Hilario E."/>
            <person name="Nardozza S."/>
            <person name="Fraser L."/>
            <person name="Peng Y."/>
            <person name="Gunaseelan K."/>
            <person name="Simpson R."/>
            <person name="Tahir J."/>
            <person name="Deroles S.C."/>
            <person name="Templeton K."/>
            <person name="Luo Z."/>
            <person name="Davy M."/>
            <person name="Cheng C."/>
            <person name="McNeilage M."/>
            <person name="Scaglione D."/>
            <person name="Liu Y."/>
            <person name="Zhang Q."/>
            <person name="Datson P."/>
            <person name="De Silva N."/>
            <person name="Gardiner S.E."/>
            <person name="Bassett H."/>
            <person name="Chagne D."/>
            <person name="McCallum J."/>
            <person name="Dzierzon H."/>
            <person name="Deng C."/>
            <person name="Wang Y.Y."/>
            <person name="Barron L."/>
            <person name="Manako K."/>
            <person name="Bowen J."/>
            <person name="Foster T.M."/>
            <person name="Erridge Z.A."/>
            <person name="Tiffin H."/>
            <person name="Waite C.N."/>
            <person name="Davies K.M."/>
            <person name="Grierson E.P."/>
            <person name="Laing W.A."/>
            <person name="Kirk R."/>
            <person name="Chen X."/>
            <person name="Wood M."/>
            <person name="Montefiori M."/>
            <person name="Brummell D.A."/>
            <person name="Schwinn K.E."/>
            <person name="Catanach A."/>
            <person name="Fullerton C."/>
            <person name="Li D."/>
            <person name="Meiyalaghan S."/>
            <person name="Nieuwenhuizen N."/>
            <person name="Read N."/>
            <person name="Prakash R."/>
            <person name="Hunter D."/>
            <person name="Zhang H."/>
            <person name="McKenzie M."/>
            <person name="Knabel M."/>
            <person name="Harris A."/>
            <person name="Allan A.C."/>
            <person name="Gleave A."/>
            <person name="Chen A."/>
            <person name="Janssen B.J."/>
            <person name="Plunkett B."/>
            <person name="Ampomah-Dwamena C."/>
            <person name="Voogd C."/>
            <person name="Leif D."/>
            <person name="Lafferty D."/>
            <person name="Souleyre E.J.F."/>
            <person name="Varkonyi-Gasic E."/>
            <person name="Gambi F."/>
            <person name="Hanley J."/>
            <person name="Yao J.L."/>
            <person name="Cheung J."/>
            <person name="David K.M."/>
            <person name="Warren B."/>
            <person name="Marsh K."/>
            <person name="Snowden K.C."/>
            <person name="Lin-Wang K."/>
            <person name="Brian L."/>
            <person name="Martinez-Sanchez M."/>
            <person name="Wang M."/>
            <person name="Ileperuma N."/>
            <person name="Macnee N."/>
            <person name="Campin R."/>
            <person name="McAtee P."/>
            <person name="Drummond R.S.M."/>
            <person name="Espley R.V."/>
            <person name="Ireland H.S."/>
            <person name="Wu R."/>
            <person name="Atkinson R.G."/>
            <person name="Karunairetnam S."/>
            <person name="Bulley S."/>
            <person name="Chunkath S."/>
            <person name="Hanley Z."/>
            <person name="Storey R."/>
            <person name="Thrimawithana A.H."/>
            <person name="Thomson S."/>
            <person name="David C."/>
            <person name="Testolin R."/>
            <person name="Huang H."/>
            <person name="Hellens R.P."/>
            <person name="Schaffer R.J."/>
        </authorList>
    </citation>
    <scope>NUCLEOTIDE SEQUENCE [LARGE SCALE GENOMIC DNA]</scope>
    <source>
        <strain evidence="3">cv. Red5</strain>
    </source>
</reference>
<dbReference type="Proteomes" id="UP000241394">
    <property type="component" value="Chromosome LG7"/>
</dbReference>
<dbReference type="InParanoid" id="A0A2R6RCP6"/>
<feature type="compositionally biased region" description="Polar residues" evidence="1">
    <location>
        <begin position="372"/>
        <end position="384"/>
    </location>
</feature>
<dbReference type="EMBL" id="NKQK01000007">
    <property type="protein sequence ID" value="PSS26308.1"/>
    <property type="molecule type" value="Genomic_DNA"/>
</dbReference>
<dbReference type="OMA" id="FSMDFPY"/>
<feature type="compositionally biased region" description="Polar residues" evidence="1">
    <location>
        <begin position="69"/>
        <end position="99"/>
    </location>
</feature>
<feature type="compositionally biased region" description="Polar residues" evidence="1">
    <location>
        <begin position="284"/>
        <end position="299"/>
    </location>
</feature>
<feature type="region of interest" description="Disordered" evidence="1">
    <location>
        <begin position="61"/>
        <end position="251"/>
    </location>
</feature>
<reference evidence="2 3" key="1">
    <citation type="submission" date="2017-07" db="EMBL/GenBank/DDBJ databases">
        <title>An improved, manually edited Actinidia chinensis var. chinensis (kiwifruit) genome highlights the challenges associated with draft genomes and gene prediction in plants.</title>
        <authorList>
            <person name="Pilkington S."/>
            <person name="Crowhurst R."/>
            <person name="Hilario E."/>
            <person name="Nardozza S."/>
            <person name="Fraser L."/>
            <person name="Peng Y."/>
            <person name="Gunaseelan K."/>
            <person name="Simpson R."/>
            <person name="Tahir J."/>
            <person name="Deroles S."/>
            <person name="Templeton K."/>
            <person name="Luo Z."/>
            <person name="Davy M."/>
            <person name="Cheng C."/>
            <person name="Mcneilage M."/>
            <person name="Scaglione D."/>
            <person name="Liu Y."/>
            <person name="Zhang Q."/>
            <person name="Datson P."/>
            <person name="De Silva N."/>
            <person name="Gardiner S."/>
            <person name="Bassett H."/>
            <person name="Chagne D."/>
            <person name="Mccallum J."/>
            <person name="Dzierzon H."/>
            <person name="Deng C."/>
            <person name="Wang Y.-Y."/>
            <person name="Barron N."/>
            <person name="Manako K."/>
            <person name="Bowen J."/>
            <person name="Foster T."/>
            <person name="Erridge Z."/>
            <person name="Tiffin H."/>
            <person name="Waite C."/>
            <person name="Davies K."/>
            <person name="Grierson E."/>
            <person name="Laing W."/>
            <person name="Kirk R."/>
            <person name="Chen X."/>
            <person name="Wood M."/>
            <person name="Montefiori M."/>
            <person name="Brummell D."/>
            <person name="Schwinn K."/>
            <person name="Catanach A."/>
            <person name="Fullerton C."/>
            <person name="Li D."/>
            <person name="Meiyalaghan S."/>
            <person name="Nieuwenhuizen N."/>
            <person name="Read N."/>
            <person name="Prakash R."/>
            <person name="Hunter D."/>
            <person name="Zhang H."/>
            <person name="Mckenzie M."/>
            <person name="Knabel M."/>
            <person name="Harris A."/>
            <person name="Allan A."/>
            <person name="Chen A."/>
            <person name="Janssen B."/>
            <person name="Plunkett B."/>
            <person name="Dwamena C."/>
            <person name="Voogd C."/>
            <person name="Leif D."/>
            <person name="Lafferty D."/>
            <person name="Souleyre E."/>
            <person name="Varkonyi-Gasic E."/>
            <person name="Gambi F."/>
            <person name="Hanley J."/>
            <person name="Yao J.-L."/>
            <person name="Cheung J."/>
            <person name="David K."/>
            <person name="Warren B."/>
            <person name="Marsh K."/>
            <person name="Snowden K."/>
            <person name="Lin-Wang K."/>
            <person name="Brian L."/>
            <person name="Martinez-Sanchez M."/>
            <person name="Wang M."/>
            <person name="Ileperuma N."/>
            <person name="Macnee N."/>
            <person name="Campin R."/>
            <person name="Mcatee P."/>
            <person name="Drummond R."/>
            <person name="Espley R."/>
            <person name="Ireland H."/>
            <person name="Wu R."/>
            <person name="Atkinson R."/>
            <person name="Karunairetnam S."/>
            <person name="Bulley S."/>
            <person name="Chunkath S."/>
            <person name="Hanley Z."/>
            <person name="Storey R."/>
            <person name="Thrimawithana A."/>
            <person name="Thomson S."/>
            <person name="David C."/>
            <person name="Testolin R."/>
        </authorList>
    </citation>
    <scope>NUCLEOTIDE SEQUENCE [LARGE SCALE GENOMIC DNA]</scope>
    <source>
        <strain evidence="3">cv. Red5</strain>
        <tissue evidence="2">Young leaf</tissue>
    </source>
</reference>
<organism evidence="2 3">
    <name type="scientific">Actinidia chinensis var. chinensis</name>
    <name type="common">Chinese soft-hair kiwi</name>
    <dbReference type="NCBI Taxonomy" id="1590841"/>
    <lineage>
        <taxon>Eukaryota</taxon>
        <taxon>Viridiplantae</taxon>
        <taxon>Streptophyta</taxon>
        <taxon>Embryophyta</taxon>
        <taxon>Tracheophyta</taxon>
        <taxon>Spermatophyta</taxon>
        <taxon>Magnoliopsida</taxon>
        <taxon>eudicotyledons</taxon>
        <taxon>Gunneridae</taxon>
        <taxon>Pentapetalae</taxon>
        <taxon>asterids</taxon>
        <taxon>Ericales</taxon>
        <taxon>Actinidiaceae</taxon>
        <taxon>Actinidia</taxon>
    </lineage>
</organism>
<feature type="compositionally biased region" description="Basic and acidic residues" evidence="1">
    <location>
        <begin position="358"/>
        <end position="371"/>
    </location>
</feature>
<evidence type="ECO:0000313" key="3">
    <source>
        <dbReference type="Proteomes" id="UP000241394"/>
    </source>
</evidence>
<feature type="compositionally biased region" description="Polar residues" evidence="1">
    <location>
        <begin position="133"/>
        <end position="142"/>
    </location>
</feature>
<keyword evidence="3" id="KW-1185">Reference proteome</keyword>
<comment type="caution">
    <text evidence="2">The sequence shown here is derived from an EMBL/GenBank/DDBJ whole genome shotgun (WGS) entry which is preliminary data.</text>
</comment>
<sequence length="1063" mass="117722">MSSVTEIKSSPNKAAETFCKSKEHSRISYTRDFLLSLSGLDVCKKLPSGFDLSIISEFEDTSHGVQDWQRPSGSLPFQSSRRTEYGSSPPSRGDSSNYSRGVYGRWDNRSSGRSDRDSDLQSDRDSESGRRYGNQSRRSWQTSEHDGLLGSGSFPRPSGASGSAPKVGSNDHYQLNRSSEPYPPPRPYKAVPYSRRDTKDSYNDETFGGTEYTSDDRVEEERRRRVSFEMTRKEQQQAFQDKQKLDLDKHKDGHVSDITELLEDAKEGSRVFSSRSYELDESVAQPQLNNDSGKSSLQTPAFRPPVPPGFRSTILESTSSTRPLIPSHSAEVGRLELEESLSQAKAVVPDGTLDDQEERQTVQKMGSREQQYENTSIHAPSLTKGQQVFDSSADVEVSNKKLGTDNQLCRTSYLLETSETLAGSEINEFDTKKVTGHKFISDSKQDHPISILDKIFGSASTVNFNESSGFIEHHDTERNDAWSPNAVLSSKFAQWFLEDEKKAAEDLSSAMRNDLLSLIVSGEKGGSQVSDVNATQHFPSDLPLQSSEFINGRMTSSTIGISEQFNNSKEEVVSTIVTCEDLEQTILSEYSESNSTLQKPVLGLFSGVKTEESKPDVDNLASQHLMSLLQKGSGLKDITQSPNLESGSSNNLHVSEGSIIGTALDNSKEGKAENICHSGKTLTLETFFGSAFMKELQSVDAPVSIQRGSVGSARLDILEPQGSSIGVTCDALFPTSTAEIGSSRSSRETNVLQSSLGQQTKLDKNENWLGFNHSQVEVVSSKLQTDVHIQLPEEESLITVGDPVNALNSMFMSAGNSIKGESLSSNNSVDIFEKLAALNTLFKDERAMASQEGPPFVRHPYDPMEPEIPYRNLHGQPSVPHLHHPQMNHGRPLFHPLESLPAHLNSHMNFNHDAPANQQFPANMLRPHFHHPNTGSTGFELSPHHPMLQQMQTPGNFPPHHLLQEFHRGRPQPPQPSNQATGFMQELNQMPGFPFRQQQPKFGVHGMPLPAPHVGGGNNHPEAFQRLLEMEHRANAKQIHPFAAVGHSQGMHNHELDMGFRYR</sequence>
<dbReference type="OrthoDB" id="1923709at2759"/>
<feature type="region of interest" description="Disordered" evidence="1">
    <location>
        <begin position="281"/>
        <end position="327"/>
    </location>
</feature>
<accession>A0A2R6RCP6</accession>
<evidence type="ECO:0000313" key="2">
    <source>
        <dbReference type="EMBL" id="PSS26308.1"/>
    </source>
</evidence>
<gene>
    <name evidence="2" type="ORF">CEY00_Acc07604</name>
</gene>
<dbReference type="AlphaFoldDB" id="A0A2R6RCP6"/>
<feature type="region of interest" description="Disordered" evidence="1">
    <location>
        <begin position="348"/>
        <end position="384"/>
    </location>
</feature>
<dbReference type="PANTHER" id="PTHR34802:SF1">
    <property type="entry name" value="CHORISMATE SYNTHASE"/>
    <property type="match status" value="1"/>
</dbReference>
<protein>
    <submittedName>
        <fullName evidence="2">Serine-rich adhesin for platelets like</fullName>
    </submittedName>
</protein>
<proteinExistence type="predicted"/>
<dbReference type="FunCoup" id="A0A2R6RCP6">
    <property type="interactions" value="4315"/>
</dbReference>
<dbReference type="PANTHER" id="PTHR34802">
    <property type="entry name" value="CHORISMATE SYNTHASE"/>
    <property type="match status" value="1"/>
</dbReference>
<name>A0A2R6RCP6_ACTCC</name>
<feature type="region of interest" description="Disordered" evidence="1">
    <location>
        <begin position="962"/>
        <end position="981"/>
    </location>
</feature>
<evidence type="ECO:0000256" key="1">
    <source>
        <dbReference type="SAM" id="MobiDB-lite"/>
    </source>
</evidence>